<comment type="caution">
    <text evidence="1">The sequence shown here is derived from an EMBL/GenBank/DDBJ whole genome shotgun (WGS) entry which is preliminary data.</text>
</comment>
<evidence type="ECO:0000313" key="1">
    <source>
        <dbReference type="EMBL" id="GAH58366.1"/>
    </source>
</evidence>
<name>X1GKB1_9ZZZZ</name>
<feature type="non-terminal residue" evidence="1">
    <location>
        <position position="1"/>
    </location>
</feature>
<organism evidence="1">
    <name type="scientific">marine sediment metagenome</name>
    <dbReference type="NCBI Taxonomy" id="412755"/>
    <lineage>
        <taxon>unclassified sequences</taxon>
        <taxon>metagenomes</taxon>
        <taxon>ecological metagenomes</taxon>
    </lineage>
</organism>
<proteinExistence type="predicted"/>
<accession>X1GKB1</accession>
<reference evidence="1" key="1">
    <citation type="journal article" date="2014" name="Front. Microbiol.">
        <title>High frequency of phylogenetically diverse reductive dehalogenase-homologous genes in deep subseafloor sedimentary metagenomes.</title>
        <authorList>
            <person name="Kawai M."/>
            <person name="Futagami T."/>
            <person name="Toyoda A."/>
            <person name="Takaki Y."/>
            <person name="Nishi S."/>
            <person name="Hori S."/>
            <person name="Arai W."/>
            <person name="Tsubouchi T."/>
            <person name="Morono Y."/>
            <person name="Uchiyama I."/>
            <person name="Ito T."/>
            <person name="Fujiyama A."/>
            <person name="Inagaki F."/>
            <person name="Takami H."/>
        </authorList>
    </citation>
    <scope>NUCLEOTIDE SEQUENCE</scope>
    <source>
        <strain evidence="1">Expedition CK06-06</strain>
    </source>
</reference>
<dbReference type="EMBL" id="BARU01017269">
    <property type="protein sequence ID" value="GAH58366.1"/>
    <property type="molecule type" value="Genomic_DNA"/>
</dbReference>
<gene>
    <name evidence="1" type="ORF">S03H2_28658</name>
</gene>
<protein>
    <submittedName>
        <fullName evidence="1">Uncharacterized protein</fullName>
    </submittedName>
</protein>
<dbReference type="AlphaFoldDB" id="X1GKB1"/>
<sequence>GDPVPTPVGYMRADERLHYDTTGLNVVKELTITRGHRIRRLQVMGWELLKLSAGISIGWKLR</sequence>